<dbReference type="SUPFAM" id="SSF52058">
    <property type="entry name" value="L domain-like"/>
    <property type="match status" value="1"/>
</dbReference>
<keyword evidence="8" id="KW-1185">Reference proteome</keyword>
<gene>
    <name evidence="7" type="primary">atk_1</name>
    <name evidence="7" type="ORF">CEXT_201991</name>
</gene>
<evidence type="ECO:0000256" key="2">
    <source>
        <dbReference type="ARBA" id="ARBA00022729"/>
    </source>
</evidence>
<dbReference type="InterPro" id="IPR001611">
    <property type="entry name" value="Leu-rich_rpt"/>
</dbReference>
<feature type="transmembrane region" description="Helical" evidence="5">
    <location>
        <begin position="304"/>
        <end position="327"/>
    </location>
</feature>
<dbReference type="InterPro" id="IPR003961">
    <property type="entry name" value="FN3_dom"/>
</dbReference>
<keyword evidence="5" id="KW-1133">Transmembrane helix</keyword>
<evidence type="ECO:0000256" key="5">
    <source>
        <dbReference type="SAM" id="Phobius"/>
    </source>
</evidence>
<dbReference type="SMART" id="SM00369">
    <property type="entry name" value="LRR_TYP"/>
    <property type="match status" value="4"/>
</dbReference>
<keyword evidence="5" id="KW-0472">Membrane</keyword>
<dbReference type="InterPro" id="IPR036116">
    <property type="entry name" value="FN3_sf"/>
</dbReference>
<dbReference type="Gene3D" id="3.80.10.10">
    <property type="entry name" value="Ribonuclease Inhibitor"/>
    <property type="match status" value="1"/>
</dbReference>
<keyword evidence="5" id="KW-0812">Transmembrane</keyword>
<dbReference type="PROSITE" id="PS50853">
    <property type="entry name" value="FN3"/>
    <property type="match status" value="1"/>
</dbReference>
<dbReference type="SUPFAM" id="SSF49265">
    <property type="entry name" value="Fibronectin type III"/>
    <property type="match status" value="1"/>
</dbReference>
<dbReference type="PROSITE" id="PS51450">
    <property type="entry name" value="LRR"/>
    <property type="match status" value="2"/>
</dbReference>
<dbReference type="InterPro" id="IPR003591">
    <property type="entry name" value="Leu-rich_rpt_typical-subtyp"/>
</dbReference>
<dbReference type="Pfam" id="PF13855">
    <property type="entry name" value="LRR_8"/>
    <property type="match status" value="2"/>
</dbReference>
<dbReference type="InterPro" id="IPR000483">
    <property type="entry name" value="Cys-rich_flank_reg_C"/>
</dbReference>
<accession>A0AAV4UFW2</accession>
<sequence length="361" mass="41210">MDLGYNELEILPEERFSGLKRLESLNLTHNNLLEFPSVREDLKHLTKLDLSYNKLIKIDGDNFDKMYNMKSLNLRSNKLTWISPSAFDNLTSLTELDIGYNQIMHLSSNVLTPAEVRMTSLRLSGNPFQCDCLMLSLWEWLQEHGRLLQQEDSPLVCVHPEKLRDHSILTLHPSDICPSPLVSDLEVQRLDSNHLTVAWEVQNGTLIGGFTVTYHVTTSRTPVVLANLQATARRHDLEDLVVPETWYTVCVTATGKYLRMYGNKPTPYVTEHERTTEVTANNRKCLQIRTLAKTDKTKITLSTLGIILGSSISAALVLTLSILLTALKFRRRRRRPVKNDVPQEYISYRHFSIQSSEGVYS</sequence>
<dbReference type="CDD" id="cd00063">
    <property type="entry name" value="FN3"/>
    <property type="match status" value="1"/>
</dbReference>
<dbReference type="EMBL" id="BPLR01012798">
    <property type="protein sequence ID" value="GIY56702.1"/>
    <property type="molecule type" value="Genomic_DNA"/>
</dbReference>
<protein>
    <submittedName>
        <fullName evidence="7">Protein artichoke</fullName>
    </submittedName>
</protein>
<reference evidence="7 8" key="1">
    <citation type="submission" date="2021-06" db="EMBL/GenBank/DDBJ databases">
        <title>Caerostris extrusa draft genome.</title>
        <authorList>
            <person name="Kono N."/>
            <person name="Arakawa K."/>
        </authorList>
    </citation>
    <scope>NUCLEOTIDE SEQUENCE [LARGE SCALE GENOMIC DNA]</scope>
</reference>
<dbReference type="Gene3D" id="2.60.40.10">
    <property type="entry name" value="Immunoglobulins"/>
    <property type="match status" value="1"/>
</dbReference>
<organism evidence="7 8">
    <name type="scientific">Caerostris extrusa</name>
    <name type="common">Bark spider</name>
    <name type="synonym">Caerostris bankana</name>
    <dbReference type="NCBI Taxonomy" id="172846"/>
    <lineage>
        <taxon>Eukaryota</taxon>
        <taxon>Metazoa</taxon>
        <taxon>Ecdysozoa</taxon>
        <taxon>Arthropoda</taxon>
        <taxon>Chelicerata</taxon>
        <taxon>Arachnida</taxon>
        <taxon>Araneae</taxon>
        <taxon>Araneomorphae</taxon>
        <taxon>Entelegynae</taxon>
        <taxon>Araneoidea</taxon>
        <taxon>Araneidae</taxon>
        <taxon>Caerostris</taxon>
    </lineage>
</organism>
<evidence type="ECO:0000256" key="1">
    <source>
        <dbReference type="ARBA" id="ARBA00022614"/>
    </source>
</evidence>
<comment type="caution">
    <text evidence="7">The sequence shown here is derived from an EMBL/GenBank/DDBJ whole genome shotgun (WGS) entry which is preliminary data.</text>
</comment>
<evidence type="ECO:0000313" key="8">
    <source>
        <dbReference type="Proteomes" id="UP001054945"/>
    </source>
</evidence>
<dbReference type="Proteomes" id="UP001054945">
    <property type="component" value="Unassembled WGS sequence"/>
</dbReference>
<keyword evidence="2" id="KW-0732">Signal</keyword>
<dbReference type="AlphaFoldDB" id="A0AAV4UFW2"/>
<dbReference type="PANTHER" id="PTHR24366">
    <property type="entry name" value="IG(IMMUNOGLOBULIN) AND LRR(LEUCINE RICH REPEAT) DOMAINS"/>
    <property type="match status" value="1"/>
</dbReference>
<keyword evidence="1" id="KW-0433">Leucine-rich repeat</keyword>
<dbReference type="SMART" id="SM00082">
    <property type="entry name" value="LRRCT"/>
    <property type="match status" value="1"/>
</dbReference>
<feature type="domain" description="Fibronectin type-III" evidence="6">
    <location>
        <begin position="181"/>
        <end position="279"/>
    </location>
</feature>
<name>A0AAV4UFW2_CAEEX</name>
<evidence type="ECO:0000256" key="4">
    <source>
        <dbReference type="ARBA" id="ARBA00023157"/>
    </source>
</evidence>
<proteinExistence type="predicted"/>
<evidence type="ECO:0000259" key="6">
    <source>
        <dbReference type="PROSITE" id="PS50853"/>
    </source>
</evidence>
<dbReference type="InterPro" id="IPR013783">
    <property type="entry name" value="Ig-like_fold"/>
</dbReference>
<dbReference type="InterPro" id="IPR032675">
    <property type="entry name" value="LRR_dom_sf"/>
</dbReference>
<dbReference type="Pfam" id="PF00041">
    <property type="entry name" value="fn3"/>
    <property type="match status" value="1"/>
</dbReference>
<dbReference type="PANTHER" id="PTHR24366:SF96">
    <property type="entry name" value="LEUCINE RICH REPEAT CONTAINING 53"/>
    <property type="match status" value="1"/>
</dbReference>
<dbReference type="SMART" id="SM00365">
    <property type="entry name" value="LRR_SD22"/>
    <property type="match status" value="2"/>
</dbReference>
<keyword evidence="4" id="KW-1015">Disulfide bond</keyword>
<keyword evidence="3" id="KW-0677">Repeat</keyword>
<evidence type="ECO:0000256" key="3">
    <source>
        <dbReference type="ARBA" id="ARBA00022737"/>
    </source>
</evidence>
<evidence type="ECO:0000313" key="7">
    <source>
        <dbReference type="EMBL" id="GIY56702.1"/>
    </source>
</evidence>